<keyword evidence="4" id="KW-1185">Reference proteome</keyword>
<feature type="transmembrane region" description="Helical" evidence="2">
    <location>
        <begin position="118"/>
        <end position="137"/>
    </location>
</feature>
<comment type="caution">
    <text evidence="3">The sequence shown here is derived from an EMBL/GenBank/DDBJ whole genome shotgun (WGS) entry which is preliminary data.</text>
</comment>
<dbReference type="STRING" id="429701.A0A2G9H4J3"/>
<dbReference type="EMBL" id="NKXS01002691">
    <property type="protein sequence ID" value="PIN12438.1"/>
    <property type="molecule type" value="Genomic_DNA"/>
</dbReference>
<dbReference type="PANTHER" id="PTHR35275:SF1">
    <property type="entry name" value="OS07G0585900 PROTEIN"/>
    <property type="match status" value="1"/>
</dbReference>
<accession>A0A2G9H4J3</accession>
<protein>
    <submittedName>
        <fullName evidence="3">Uncharacterized protein</fullName>
    </submittedName>
</protein>
<evidence type="ECO:0000256" key="1">
    <source>
        <dbReference type="SAM" id="MobiDB-lite"/>
    </source>
</evidence>
<keyword evidence="2" id="KW-1133">Transmembrane helix</keyword>
<evidence type="ECO:0000256" key="2">
    <source>
        <dbReference type="SAM" id="Phobius"/>
    </source>
</evidence>
<organism evidence="3 4">
    <name type="scientific">Handroanthus impetiginosus</name>
    <dbReference type="NCBI Taxonomy" id="429701"/>
    <lineage>
        <taxon>Eukaryota</taxon>
        <taxon>Viridiplantae</taxon>
        <taxon>Streptophyta</taxon>
        <taxon>Embryophyta</taxon>
        <taxon>Tracheophyta</taxon>
        <taxon>Spermatophyta</taxon>
        <taxon>Magnoliopsida</taxon>
        <taxon>eudicotyledons</taxon>
        <taxon>Gunneridae</taxon>
        <taxon>Pentapetalae</taxon>
        <taxon>asterids</taxon>
        <taxon>lamiids</taxon>
        <taxon>Lamiales</taxon>
        <taxon>Bignoniaceae</taxon>
        <taxon>Crescentiina</taxon>
        <taxon>Tabebuia alliance</taxon>
        <taxon>Handroanthus</taxon>
    </lineage>
</organism>
<keyword evidence="2" id="KW-0472">Membrane</keyword>
<sequence length="184" mass="21018">MFIRGSGSFTHQQKEDNKTEKNPYADRGLDKFSTLLAELEHKRQRIYAQMGSDDISSVRFVYPGDSKKAKPIVVKFKNKNKNFLRHSEADKSSDEIPESTEMVVKQELENRYGKWNGIFGYCLGVIIVVMLVLLVIYGRVFAIIWATIGWYLVPMVVGRSRIGGKKRKRKVNEEPSCSENGIVP</sequence>
<proteinExistence type="predicted"/>
<dbReference type="PANTHER" id="PTHR35275">
    <property type="entry name" value="ZCF37"/>
    <property type="match status" value="1"/>
</dbReference>
<dbReference type="AlphaFoldDB" id="A0A2G9H4J3"/>
<reference evidence="4" key="1">
    <citation type="journal article" date="2018" name="Gigascience">
        <title>Genome assembly of the Pink Ipe (Handroanthus impetiginosus, Bignoniaceae), a highly valued, ecologically keystone Neotropical timber forest tree.</title>
        <authorList>
            <person name="Silva-Junior O.B."/>
            <person name="Grattapaglia D."/>
            <person name="Novaes E."/>
            <person name="Collevatti R.G."/>
        </authorList>
    </citation>
    <scope>NUCLEOTIDE SEQUENCE [LARGE SCALE GENOMIC DNA]</scope>
    <source>
        <strain evidence="4">cv. UFG-1</strain>
    </source>
</reference>
<dbReference type="OrthoDB" id="1932497at2759"/>
<dbReference type="InterPro" id="IPR045880">
    <property type="entry name" value="ZCF37"/>
</dbReference>
<feature type="compositionally biased region" description="Basic and acidic residues" evidence="1">
    <location>
        <begin position="12"/>
        <end position="26"/>
    </location>
</feature>
<keyword evidence="2" id="KW-0812">Transmembrane</keyword>
<gene>
    <name evidence="3" type="ORF">CDL12_14950</name>
</gene>
<evidence type="ECO:0000313" key="4">
    <source>
        <dbReference type="Proteomes" id="UP000231279"/>
    </source>
</evidence>
<name>A0A2G9H4J3_9LAMI</name>
<dbReference type="Proteomes" id="UP000231279">
    <property type="component" value="Unassembled WGS sequence"/>
</dbReference>
<feature type="transmembrane region" description="Helical" evidence="2">
    <location>
        <begin position="143"/>
        <end position="162"/>
    </location>
</feature>
<feature type="region of interest" description="Disordered" evidence="1">
    <location>
        <begin position="1"/>
        <end position="26"/>
    </location>
</feature>
<evidence type="ECO:0000313" key="3">
    <source>
        <dbReference type="EMBL" id="PIN12438.1"/>
    </source>
</evidence>